<protein>
    <submittedName>
        <fullName evidence="2">Alpha-1,3/1,6-mannosyltransferase ALG2</fullName>
    </submittedName>
</protein>
<organism evidence="1 2">
    <name type="scientific">Panagrolaimus sp. PS1159</name>
    <dbReference type="NCBI Taxonomy" id="55785"/>
    <lineage>
        <taxon>Eukaryota</taxon>
        <taxon>Metazoa</taxon>
        <taxon>Ecdysozoa</taxon>
        <taxon>Nematoda</taxon>
        <taxon>Chromadorea</taxon>
        <taxon>Rhabditida</taxon>
        <taxon>Tylenchina</taxon>
        <taxon>Panagrolaimomorpha</taxon>
        <taxon>Panagrolaimoidea</taxon>
        <taxon>Panagrolaimidae</taxon>
        <taxon>Panagrolaimus</taxon>
    </lineage>
</organism>
<dbReference type="WBParaSite" id="PS1159_v2.g22307.t1">
    <property type="protein sequence ID" value="PS1159_v2.g22307.t1"/>
    <property type="gene ID" value="PS1159_v2.g22307"/>
</dbReference>
<evidence type="ECO:0000313" key="2">
    <source>
        <dbReference type="WBParaSite" id="PS1159_v2.g22307.t1"/>
    </source>
</evidence>
<name>A0AC35G0F0_9BILA</name>
<sequence length="395" mass="45503">MVKIVFIHPDLGIGGAERLVVDAALALKSKGHDVRFVTNHFSPNHCFQEVHEFDIQVIDLLPRSIFGKFNALLAYLRMCIAAMVVCWSANCDIIFCDQISACLPIFKWFSRAKLFFYCHFPDQLLTKRESFWKRFYRWFLDSFEAWSTGKADLICVNSEFTEGVFRETFPSLAHHELQVLYPTLNTSFFDASPRVDLHYIPSKAEFIFLSINRFEFKKNIELALEAFAQLHDKLDPKMFKKCFLVVAGGFDPMNKENEIYYNKLWEDAQQLGIPESSIAFVKSPSDAEKIELLRRASLVIYTPRNEHFGIVPIEAMYMERCVLATNTGGPKESIVHGRTGYLCDANPYAFYVVLNEVVNNPEKVTEMGKNGKIRVRMFAFEAFSAKLNRIIDTMH</sequence>
<dbReference type="Proteomes" id="UP000887580">
    <property type="component" value="Unplaced"/>
</dbReference>
<reference evidence="2" key="1">
    <citation type="submission" date="2022-11" db="UniProtKB">
        <authorList>
            <consortium name="WormBaseParasite"/>
        </authorList>
    </citation>
    <scope>IDENTIFICATION</scope>
</reference>
<proteinExistence type="predicted"/>
<evidence type="ECO:0000313" key="1">
    <source>
        <dbReference type="Proteomes" id="UP000887580"/>
    </source>
</evidence>
<accession>A0AC35G0F0</accession>